<dbReference type="InterPro" id="IPR038765">
    <property type="entry name" value="Papain-like_cys_pep_sf"/>
</dbReference>
<dbReference type="InterPro" id="IPR028889">
    <property type="entry name" value="USP"/>
</dbReference>
<dbReference type="PROSITE" id="PS50235">
    <property type="entry name" value="USP_3"/>
    <property type="match status" value="1"/>
</dbReference>
<accession>A0A815AGF2</accession>
<organism evidence="2 3">
    <name type="scientific">Rotaria magnacalcarata</name>
    <dbReference type="NCBI Taxonomy" id="392030"/>
    <lineage>
        <taxon>Eukaryota</taxon>
        <taxon>Metazoa</taxon>
        <taxon>Spiralia</taxon>
        <taxon>Gnathifera</taxon>
        <taxon>Rotifera</taxon>
        <taxon>Eurotatoria</taxon>
        <taxon>Bdelloidea</taxon>
        <taxon>Philodinida</taxon>
        <taxon>Philodinidae</taxon>
        <taxon>Rotaria</taxon>
    </lineage>
</organism>
<feature type="domain" description="USP" evidence="1">
    <location>
        <begin position="18"/>
        <end position="301"/>
    </location>
</feature>
<dbReference type="InterPro" id="IPR001394">
    <property type="entry name" value="Peptidase_C19_UCH"/>
</dbReference>
<dbReference type="Pfam" id="PF00443">
    <property type="entry name" value="UCH"/>
    <property type="match status" value="1"/>
</dbReference>
<dbReference type="GO" id="GO:0005829">
    <property type="term" value="C:cytosol"/>
    <property type="evidence" value="ECO:0007669"/>
    <property type="project" value="TreeGrafter"/>
</dbReference>
<evidence type="ECO:0000313" key="3">
    <source>
        <dbReference type="Proteomes" id="UP000663855"/>
    </source>
</evidence>
<dbReference type="GO" id="GO:0016579">
    <property type="term" value="P:protein deubiquitination"/>
    <property type="evidence" value="ECO:0007669"/>
    <property type="project" value="InterPro"/>
</dbReference>
<name>A0A815AGF2_9BILA</name>
<dbReference type="Proteomes" id="UP000663855">
    <property type="component" value="Unassembled WGS sequence"/>
</dbReference>
<proteinExistence type="predicted"/>
<dbReference type="SUPFAM" id="SSF54001">
    <property type="entry name" value="Cysteine proteinases"/>
    <property type="match status" value="1"/>
</dbReference>
<gene>
    <name evidence="2" type="ORF">CJN711_LOCUS14707</name>
</gene>
<dbReference type="AlphaFoldDB" id="A0A815AGF2"/>
<evidence type="ECO:0000259" key="1">
    <source>
        <dbReference type="PROSITE" id="PS50235"/>
    </source>
</evidence>
<dbReference type="GO" id="GO:0005634">
    <property type="term" value="C:nucleus"/>
    <property type="evidence" value="ECO:0007669"/>
    <property type="project" value="TreeGrafter"/>
</dbReference>
<sequence>MILFLCVSEENISTIEHLRLATTNEATWEKVAAVKYRVKQMIRDYVQLNMASQNINEVNDPYKDSKATLLESFAQKIEQLSPSFTIDRQEDPSEFLQFLLDHLVTCLTPNKSMINVNLAKTPIEYILGLEIQSISTCKVCLRKSIVKIWESVLSLSIISHATIVESLEAFFFKEELHGENLYESLPVIFIQLKRFTYDKALRMIRKIHQSVTFPEILNLDCYFDQDIQELNKENNTIDNFVYKLNSVVVHLGENATSGHVFTYVRSPDETWYTANDESMKSTRLDTVLGDKDAYILCYTKVPKSSAILSDTNMIISPARSSLFLNSSTPINSSKIFDKNTNNSTTARNNAFLY</sequence>
<dbReference type="GO" id="GO:0004843">
    <property type="term" value="F:cysteine-type deubiquitinase activity"/>
    <property type="evidence" value="ECO:0007669"/>
    <property type="project" value="InterPro"/>
</dbReference>
<dbReference type="InterPro" id="IPR050164">
    <property type="entry name" value="Peptidase_C19"/>
</dbReference>
<reference evidence="2" key="1">
    <citation type="submission" date="2021-02" db="EMBL/GenBank/DDBJ databases">
        <authorList>
            <person name="Nowell W R."/>
        </authorList>
    </citation>
    <scope>NUCLEOTIDE SEQUENCE</scope>
</reference>
<protein>
    <recommendedName>
        <fullName evidence="1">USP domain-containing protein</fullName>
    </recommendedName>
</protein>
<dbReference type="PANTHER" id="PTHR24006">
    <property type="entry name" value="UBIQUITIN CARBOXYL-TERMINAL HYDROLASE"/>
    <property type="match status" value="1"/>
</dbReference>
<evidence type="ECO:0000313" key="2">
    <source>
        <dbReference type="EMBL" id="CAF1255466.1"/>
    </source>
</evidence>
<dbReference type="CDD" id="cd02257">
    <property type="entry name" value="Peptidase_C19"/>
    <property type="match status" value="1"/>
</dbReference>
<comment type="caution">
    <text evidence="2">The sequence shown here is derived from an EMBL/GenBank/DDBJ whole genome shotgun (WGS) entry which is preliminary data.</text>
</comment>
<dbReference type="EMBL" id="CAJNOV010006693">
    <property type="protein sequence ID" value="CAF1255466.1"/>
    <property type="molecule type" value="Genomic_DNA"/>
</dbReference>
<dbReference type="Gene3D" id="3.90.70.10">
    <property type="entry name" value="Cysteine proteinases"/>
    <property type="match status" value="1"/>
</dbReference>